<evidence type="ECO:0000313" key="3">
    <source>
        <dbReference type="Proteomes" id="UP000199645"/>
    </source>
</evidence>
<feature type="domain" description="PilZ" evidence="1">
    <location>
        <begin position="112"/>
        <end position="215"/>
    </location>
</feature>
<protein>
    <submittedName>
        <fullName evidence="2">PilZ domain-containing protein</fullName>
    </submittedName>
</protein>
<dbReference type="EMBL" id="FONV01000001">
    <property type="protein sequence ID" value="SFE34544.1"/>
    <property type="molecule type" value="Genomic_DNA"/>
</dbReference>
<dbReference type="STRING" id="35752.SAMN05421541_101271"/>
<dbReference type="InterPro" id="IPR009875">
    <property type="entry name" value="PilZ_domain"/>
</dbReference>
<dbReference type="Pfam" id="PF07238">
    <property type="entry name" value="PilZ"/>
    <property type="match status" value="1"/>
</dbReference>
<proteinExistence type="predicted"/>
<evidence type="ECO:0000313" key="2">
    <source>
        <dbReference type="EMBL" id="SFE34544.1"/>
    </source>
</evidence>
<dbReference type="GO" id="GO:0035438">
    <property type="term" value="F:cyclic-di-GMP binding"/>
    <property type="evidence" value="ECO:0007669"/>
    <property type="project" value="InterPro"/>
</dbReference>
<dbReference type="Gene3D" id="2.40.10.220">
    <property type="entry name" value="predicted glycosyltransferase like domains"/>
    <property type="match status" value="1"/>
</dbReference>
<dbReference type="Proteomes" id="UP000199645">
    <property type="component" value="Unassembled WGS sequence"/>
</dbReference>
<organism evidence="2 3">
    <name type="scientific">Actinoplanes philippinensis</name>
    <dbReference type="NCBI Taxonomy" id="35752"/>
    <lineage>
        <taxon>Bacteria</taxon>
        <taxon>Bacillati</taxon>
        <taxon>Actinomycetota</taxon>
        <taxon>Actinomycetes</taxon>
        <taxon>Micromonosporales</taxon>
        <taxon>Micromonosporaceae</taxon>
        <taxon>Actinoplanes</taxon>
    </lineage>
</organism>
<sequence>MMSNGAAGVMSVPGAGGLAGVELPAIGDPVFLVLGDGVNLRSKLESIDGDTFSVAAPLETTGLAMFEPGQEFEIFWAPPRTRVVLPCRLVVVSGSAPLRWILTPSGAARHDNRREFVRGGAGAVVHLDAEVSGQPAEGVLLDISEGGLRCWIDEATSLTQGDRVEATVWLGTAEAKLSGVVHNVRDAPHGDPGQHLILTFDTKEELARTIRQYILAWEIGERRRNKRTA</sequence>
<dbReference type="SUPFAM" id="SSF141371">
    <property type="entry name" value="PilZ domain-like"/>
    <property type="match status" value="1"/>
</dbReference>
<accession>A0A1I1ZS25</accession>
<keyword evidence="3" id="KW-1185">Reference proteome</keyword>
<gene>
    <name evidence="2" type="ORF">SAMN05421541_101271</name>
</gene>
<reference evidence="2 3" key="1">
    <citation type="submission" date="2016-10" db="EMBL/GenBank/DDBJ databases">
        <authorList>
            <person name="de Groot N.N."/>
        </authorList>
    </citation>
    <scope>NUCLEOTIDE SEQUENCE [LARGE SCALE GENOMIC DNA]</scope>
    <source>
        <strain evidence="2 3">DSM 43019</strain>
    </source>
</reference>
<dbReference type="AlphaFoldDB" id="A0A1I1ZS25"/>
<name>A0A1I1ZS25_9ACTN</name>
<evidence type="ECO:0000259" key="1">
    <source>
        <dbReference type="Pfam" id="PF07238"/>
    </source>
</evidence>